<protein>
    <submittedName>
        <fullName evidence="5">HAD superfamily hydrolase (TIGR01450 family)</fullName>
    </submittedName>
</protein>
<proteinExistence type="inferred from homology"/>
<dbReference type="InterPro" id="IPR006357">
    <property type="entry name" value="HAD-SF_hydro_IIA"/>
</dbReference>
<dbReference type="PANTHER" id="PTHR19288">
    <property type="entry name" value="4-NITROPHENYLPHOSPHATASE-RELATED"/>
    <property type="match status" value="1"/>
</dbReference>
<keyword evidence="5" id="KW-0378">Hydrolase</keyword>
<dbReference type="Proteomes" id="UP000543579">
    <property type="component" value="Unassembled WGS sequence"/>
</dbReference>
<dbReference type="RefSeq" id="WP_183418646.1">
    <property type="nucleotide sequence ID" value="NZ_JACHXY010000001.1"/>
</dbReference>
<evidence type="ECO:0000256" key="1">
    <source>
        <dbReference type="PIRNR" id="PIRNR000915"/>
    </source>
</evidence>
<comment type="caution">
    <text evidence="5">The sequence shown here is derived from an EMBL/GenBank/DDBJ whole genome shotgun (WGS) entry which is preliminary data.</text>
</comment>
<keyword evidence="4" id="KW-0479">Metal-binding</keyword>
<dbReference type="Gene3D" id="3.40.50.1000">
    <property type="entry name" value="HAD superfamily/HAD-like"/>
    <property type="match status" value="2"/>
</dbReference>
<dbReference type="Pfam" id="PF13344">
    <property type="entry name" value="Hydrolase_6"/>
    <property type="match status" value="1"/>
</dbReference>
<evidence type="ECO:0000256" key="2">
    <source>
        <dbReference type="PIRSR" id="PIRSR000915-1"/>
    </source>
</evidence>
<feature type="binding site" evidence="3">
    <location>
        <begin position="49"/>
        <end position="51"/>
    </location>
    <ligand>
        <name>substrate</name>
    </ligand>
</feature>
<dbReference type="PIRSF" id="PIRSF000915">
    <property type="entry name" value="PGP-type_phosphatase"/>
    <property type="match status" value="1"/>
</dbReference>
<dbReference type="Pfam" id="PF13242">
    <property type="entry name" value="Hydrolase_like"/>
    <property type="match status" value="1"/>
</dbReference>
<dbReference type="InterPro" id="IPR036412">
    <property type="entry name" value="HAD-like_sf"/>
</dbReference>
<comment type="similarity">
    <text evidence="1">Belongs to the HAD-like hydrolase superfamily.</text>
</comment>
<dbReference type="GO" id="GO:0046872">
    <property type="term" value="F:metal ion binding"/>
    <property type="evidence" value="ECO:0007669"/>
    <property type="project" value="UniProtKB-KW"/>
</dbReference>
<dbReference type="AlphaFoldDB" id="A0A7W5CGE3"/>
<dbReference type="PANTHER" id="PTHR19288:SF46">
    <property type="entry name" value="HALOACID DEHALOGENASE-LIKE HYDROLASE DOMAIN-CONTAINING PROTEIN 2"/>
    <property type="match status" value="1"/>
</dbReference>
<dbReference type="NCBIfam" id="TIGR01460">
    <property type="entry name" value="HAD-SF-IIA"/>
    <property type="match status" value="1"/>
</dbReference>
<organism evidence="5 6">
    <name type="scientific">Microbacterium proteolyticum</name>
    <dbReference type="NCBI Taxonomy" id="1572644"/>
    <lineage>
        <taxon>Bacteria</taxon>
        <taxon>Bacillati</taxon>
        <taxon>Actinomycetota</taxon>
        <taxon>Actinomycetes</taxon>
        <taxon>Micrococcales</taxon>
        <taxon>Microbacteriaceae</taxon>
        <taxon>Microbacterium</taxon>
    </lineage>
</organism>
<dbReference type="SUPFAM" id="SSF56784">
    <property type="entry name" value="HAD-like"/>
    <property type="match status" value="1"/>
</dbReference>
<feature type="binding site" evidence="4">
    <location>
        <position position="16"/>
    </location>
    <ligand>
        <name>Mg(2+)</name>
        <dbReference type="ChEBI" id="CHEBI:18420"/>
    </ligand>
</feature>
<reference evidence="5 6" key="1">
    <citation type="submission" date="2020-08" db="EMBL/GenBank/DDBJ databases">
        <title>Genomic Encyclopedia of Type Strains, Phase III (KMG-III): the genomes of soil and plant-associated and newly described type strains.</title>
        <authorList>
            <person name="Whitman W."/>
        </authorList>
    </citation>
    <scope>NUCLEOTIDE SEQUENCE [LARGE SCALE GENOMIC DNA]</scope>
    <source>
        <strain evidence="5 6">CECT 8356</strain>
    </source>
</reference>
<accession>A0A7W5CGE3</accession>
<keyword evidence="4" id="KW-0460">Magnesium</keyword>
<evidence type="ECO:0000256" key="3">
    <source>
        <dbReference type="PIRSR" id="PIRSR000915-2"/>
    </source>
</evidence>
<feature type="binding site" evidence="4">
    <location>
        <position position="218"/>
    </location>
    <ligand>
        <name>Mg(2+)</name>
        <dbReference type="ChEBI" id="CHEBI:18420"/>
    </ligand>
</feature>
<evidence type="ECO:0000313" key="6">
    <source>
        <dbReference type="Proteomes" id="UP000543579"/>
    </source>
</evidence>
<evidence type="ECO:0000256" key="4">
    <source>
        <dbReference type="PIRSR" id="PIRSR000915-3"/>
    </source>
</evidence>
<feature type="active site" description="Nucleophile" evidence="2">
    <location>
        <position position="16"/>
    </location>
</feature>
<dbReference type="InterPro" id="IPR023214">
    <property type="entry name" value="HAD_sf"/>
</dbReference>
<feature type="binding site" evidence="4">
    <location>
        <position position="18"/>
    </location>
    <ligand>
        <name>Mg(2+)</name>
        <dbReference type="ChEBI" id="CHEBI:18420"/>
    </ligand>
</feature>
<sequence>MSDASPDTWFDAYLFDLDGTVYLGDELLPGAREMLADLRARGARTVFLSNNPTRDPDMYVTKLERLGIPVDRSEIVNTVVSTVAWLRAEHPGATVFPIAEPPLVRALEEAGVRISDDPAEIDIVIASYDRGFDYRKLQIAFDALWQHRRAMLVTTNPDRYCPFPGGRGEPDAAGIVAALEATTGVRCAANMGKPDRIMIDAVMSMLGPDVRSAVMVGDRLETDVRMAVNAGISSALVLTGDATRADVERCEPHLRPSFVIEGIGDLRPRQTLASPARTV</sequence>
<dbReference type="GO" id="GO:0005737">
    <property type="term" value="C:cytoplasm"/>
    <property type="evidence" value="ECO:0007669"/>
    <property type="project" value="TreeGrafter"/>
</dbReference>
<feature type="active site" description="Proton donor" evidence="2">
    <location>
        <position position="18"/>
    </location>
</feature>
<comment type="cofactor">
    <cofactor evidence="4">
        <name>Mg(2+)</name>
        <dbReference type="ChEBI" id="CHEBI:18420"/>
    </cofactor>
    <text evidence="4">Divalent metal ions. Mg(2+) is the most effective.</text>
</comment>
<dbReference type="EMBL" id="JACHXY010000001">
    <property type="protein sequence ID" value="MBB3157206.1"/>
    <property type="molecule type" value="Genomic_DNA"/>
</dbReference>
<feature type="binding site" evidence="3">
    <location>
        <position position="193"/>
    </location>
    <ligand>
        <name>substrate</name>
    </ligand>
</feature>
<dbReference type="GO" id="GO:0016791">
    <property type="term" value="F:phosphatase activity"/>
    <property type="evidence" value="ECO:0007669"/>
    <property type="project" value="TreeGrafter"/>
</dbReference>
<name>A0A7W5CGE3_9MICO</name>
<gene>
    <name evidence="5" type="ORF">FHS07_000890</name>
</gene>
<evidence type="ECO:0000313" key="5">
    <source>
        <dbReference type="EMBL" id="MBB3157206.1"/>
    </source>
</evidence>